<dbReference type="NCBIfam" id="TIGR02152">
    <property type="entry name" value="D_ribokin_bact"/>
    <property type="match status" value="1"/>
</dbReference>
<organism evidence="11 12">
    <name type="scientific">Pantoea osteomyelitidis</name>
    <dbReference type="NCBI Taxonomy" id="3230026"/>
    <lineage>
        <taxon>Bacteria</taxon>
        <taxon>Pseudomonadati</taxon>
        <taxon>Pseudomonadota</taxon>
        <taxon>Gammaproteobacteria</taxon>
        <taxon>Enterobacterales</taxon>
        <taxon>Erwiniaceae</taxon>
        <taxon>Pantoea</taxon>
    </lineage>
</organism>
<feature type="binding site" evidence="9">
    <location>
        <position position="246"/>
    </location>
    <ligand>
        <name>K(+)</name>
        <dbReference type="ChEBI" id="CHEBI:29103"/>
    </ligand>
</feature>
<evidence type="ECO:0000256" key="8">
    <source>
        <dbReference type="ARBA" id="ARBA00023277"/>
    </source>
</evidence>
<evidence type="ECO:0000256" key="2">
    <source>
        <dbReference type="ARBA" id="ARBA00022723"/>
    </source>
</evidence>
<dbReference type="EMBL" id="JBGFSN010000003">
    <property type="protein sequence ID" value="MFH8133302.1"/>
    <property type="molecule type" value="Genomic_DNA"/>
</dbReference>
<dbReference type="PANTHER" id="PTHR10584">
    <property type="entry name" value="SUGAR KINASE"/>
    <property type="match status" value="1"/>
</dbReference>
<feature type="binding site" evidence="9">
    <location>
        <begin position="251"/>
        <end position="252"/>
    </location>
    <ligand>
        <name>ATP</name>
        <dbReference type="ChEBI" id="CHEBI:30616"/>
    </ligand>
</feature>
<feature type="binding site" evidence="9">
    <location>
        <position position="285"/>
    </location>
    <ligand>
        <name>K(+)</name>
        <dbReference type="ChEBI" id="CHEBI:29103"/>
    </ligand>
</feature>
<keyword evidence="1 9" id="KW-0808">Transferase</keyword>
<keyword evidence="12" id="KW-1185">Reference proteome</keyword>
<feature type="binding site" evidence="9">
    <location>
        <begin position="10"/>
        <end position="12"/>
    </location>
    <ligand>
        <name>substrate</name>
    </ligand>
</feature>
<evidence type="ECO:0000256" key="3">
    <source>
        <dbReference type="ARBA" id="ARBA00022741"/>
    </source>
</evidence>
<comment type="subunit">
    <text evidence="9">Homodimer.</text>
</comment>
<evidence type="ECO:0000256" key="1">
    <source>
        <dbReference type="ARBA" id="ARBA00022679"/>
    </source>
</evidence>
<keyword evidence="3 9" id="KW-0547">Nucleotide-binding</keyword>
<accession>A0ABW7PSL8</accession>
<name>A0ABW7PSL8_9GAMM</name>
<keyword evidence="7 9" id="KW-0630">Potassium</keyword>
<feature type="binding site" evidence="9">
    <location>
        <begin position="220"/>
        <end position="225"/>
    </location>
    <ligand>
        <name>ATP</name>
        <dbReference type="ChEBI" id="CHEBI:30616"/>
    </ligand>
</feature>
<evidence type="ECO:0000313" key="11">
    <source>
        <dbReference type="EMBL" id="MFH8133302.1"/>
    </source>
</evidence>
<feature type="site" description="Important for substrate specificity" evidence="9">
    <location>
        <position position="10"/>
    </location>
</feature>
<dbReference type="Gene3D" id="3.40.1190.20">
    <property type="match status" value="1"/>
</dbReference>
<dbReference type="Pfam" id="PF00294">
    <property type="entry name" value="PfkB"/>
    <property type="match status" value="1"/>
</dbReference>
<comment type="cofactor">
    <cofactor evidence="9">
        <name>Mg(2+)</name>
        <dbReference type="ChEBI" id="CHEBI:18420"/>
    </cofactor>
</comment>
<evidence type="ECO:0000256" key="9">
    <source>
        <dbReference type="HAMAP-Rule" id="MF_01987"/>
    </source>
</evidence>
<comment type="caution">
    <text evidence="11">The sequence shown here is derived from an EMBL/GenBank/DDBJ whole genome shotgun (WGS) entry which is preliminary data.</text>
</comment>
<dbReference type="SUPFAM" id="SSF53613">
    <property type="entry name" value="Ribokinase-like"/>
    <property type="match status" value="1"/>
</dbReference>
<comment type="subcellular location">
    <subcellularLocation>
        <location evidence="9">Cytoplasm</location>
    </subcellularLocation>
</comment>
<feature type="binding site" evidence="9">
    <location>
        <position position="248"/>
    </location>
    <ligand>
        <name>K(+)</name>
        <dbReference type="ChEBI" id="CHEBI:29103"/>
    </ligand>
</feature>
<dbReference type="Proteomes" id="UP001611251">
    <property type="component" value="Unassembled WGS sequence"/>
</dbReference>
<keyword evidence="8 9" id="KW-0119">Carbohydrate metabolism</keyword>
<feature type="binding site" evidence="9">
    <location>
        <position position="287"/>
    </location>
    <ligand>
        <name>K(+)</name>
        <dbReference type="ChEBI" id="CHEBI:29103"/>
    </ligand>
</feature>
<feature type="binding site" evidence="9">
    <location>
        <position position="139"/>
    </location>
    <ligand>
        <name>substrate</name>
    </ligand>
</feature>
<feature type="binding site" evidence="9">
    <location>
        <begin position="38"/>
        <end position="42"/>
    </location>
    <ligand>
        <name>substrate</name>
    </ligand>
</feature>
<feature type="binding site" evidence="9">
    <location>
        <position position="184"/>
    </location>
    <ligand>
        <name>ATP</name>
        <dbReference type="ChEBI" id="CHEBI:30616"/>
    </ligand>
</feature>
<proteinExistence type="inferred from homology"/>
<dbReference type="InterPro" id="IPR029056">
    <property type="entry name" value="Ribokinase-like"/>
</dbReference>
<keyword evidence="9" id="KW-0963">Cytoplasm</keyword>
<dbReference type="CDD" id="cd01174">
    <property type="entry name" value="ribokinase"/>
    <property type="match status" value="1"/>
</dbReference>
<feature type="domain" description="Carbohydrate kinase PfkB" evidence="10">
    <location>
        <begin position="2"/>
        <end position="294"/>
    </location>
</feature>
<comment type="similarity">
    <text evidence="9">Belongs to the carbohydrate kinase PfkB family. Deoxyribokinase subfamily.</text>
</comment>
<dbReference type="RefSeq" id="WP_397212129.1">
    <property type="nucleotide sequence ID" value="NZ_JBGFSN010000003.1"/>
</dbReference>
<keyword evidence="4 9" id="KW-0418">Kinase</keyword>
<evidence type="ECO:0000256" key="5">
    <source>
        <dbReference type="ARBA" id="ARBA00022840"/>
    </source>
</evidence>
<sequence length="305" mass="32635">MEIAVIGSNMVDLITYTNTLPKAGETLEAPDFAIGCGGKGANQAVAAAKLGAQVMMVSKVGDDLFAANTLANLQQQGIDTRYVTTMPGTSSGVAPIFVDDQSQNRILIVKGANDYLKPTDIDTAAEALKSCQLLILQLEIPLETVYYAIDFARRQGIKVILNPAPAVANLDIHYACQCDYFMPNETELEILTGLPVKTDEQVEAAGQSLLKRGLKNLIITLGSRGALWMHGTETYRVAPTPVNAVDTSGAGDAFIGCFAHSLIKTGDVAQAMQLASAYAACSVTRRGTQRSYPDAETFQRFHNVN</sequence>
<feature type="binding site" evidence="9">
    <location>
        <position position="282"/>
    </location>
    <ligand>
        <name>K(+)</name>
        <dbReference type="ChEBI" id="CHEBI:29103"/>
    </ligand>
</feature>
<dbReference type="PRINTS" id="PR00990">
    <property type="entry name" value="RIBOKINASE"/>
</dbReference>
<dbReference type="GO" id="GO:0004747">
    <property type="term" value="F:ribokinase activity"/>
    <property type="evidence" value="ECO:0007669"/>
    <property type="project" value="UniProtKB-EC"/>
</dbReference>
<dbReference type="HAMAP" id="MF_01987">
    <property type="entry name" value="Ribokinase"/>
    <property type="match status" value="1"/>
</dbReference>
<keyword evidence="5 9" id="KW-0067">ATP-binding</keyword>
<dbReference type="InterPro" id="IPR017583">
    <property type="entry name" value="Tagatose/fructose_Pkinase"/>
</dbReference>
<evidence type="ECO:0000256" key="7">
    <source>
        <dbReference type="ARBA" id="ARBA00022958"/>
    </source>
</evidence>
<gene>
    <name evidence="11" type="primary">rbsK</name>
    <name evidence="9" type="synonym">deoK</name>
    <name evidence="11" type="ORF">ABU178_03790</name>
</gene>
<feature type="binding site" evidence="9">
    <location>
        <position position="291"/>
    </location>
    <ligand>
        <name>K(+)</name>
        <dbReference type="ChEBI" id="CHEBI:29103"/>
    </ligand>
</feature>
<reference evidence="11 12" key="1">
    <citation type="submission" date="2024-08" db="EMBL/GenBank/DDBJ databases">
        <title>Pantoea ronii - a newly identified human opportunistic pathogen.</title>
        <authorList>
            <person name="Keidar-Friedman D."/>
            <person name="Sorek N."/>
            <person name="Leshin-Carmel D."/>
            <person name="Tsur A."/>
            <person name="Amsalem M."/>
            <person name="Tolkach D."/>
            <person name="Brosh-Nissimov T."/>
        </authorList>
    </citation>
    <scope>NUCLEOTIDE SEQUENCE [LARGE SCALE GENOMIC DNA]</scope>
    <source>
        <strain evidence="11 12">AA23256</strain>
    </source>
</reference>
<evidence type="ECO:0000259" key="10">
    <source>
        <dbReference type="Pfam" id="PF00294"/>
    </source>
</evidence>
<evidence type="ECO:0000313" key="12">
    <source>
        <dbReference type="Proteomes" id="UP001611251"/>
    </source>
</evidence>
<dbReference type="EC" id="2.7.1.229" evidence="9"/>
<evidence type="ECO:0000256" key="4">
    <source>
        <dbReference type="ARBA" id="ARBA00022777"/>
    </source>
</evidence>
<comment type="caution">
    <text evidence="9">Lacks conserved residue(s) required for the propagation of feature annotation.</text>
</comment>
<protein>
    <recommendedName>
        <fullName evidence="9">Deoxyribokinase</fullName>
        <shortName evidence="9">dRK</shortName>
        <ecNumber evidence="9">2.7.1.229</ecNumber>
    </recommendedName>
    <alternativeName>
        <fullName evidence="9">ATP:2-deoxy-D-ribose 5-phosphotransferase</fullName>
    </alternativeName>
</protein>
<evidence type="ECO:0000256" key="6">
    <source>
        <dbReference type="ARBA" id="ARBA00022842"/>
    </source>
</evidence>
<comment type="function">
    <text evidence="9">Catalyzes the ATP-dependent phosphorylation of 2-deoxy-D-ribose to 2-deoxy-D-ribose 5-phosphate (dRib-5P), allowing the use of deoxyribose as the sole carbon source.</text>
</comment>
<feature type="active site" description="Proton acceptor" evidence="9">
    <location>
        <position position="252"/>
    </location>
</feature>
<dbReference type="PANTHER" id="PTHR10584:SF166">
    <property type="entry name" value="RIBOKINASE"/>
    <property type="match status" value="1"/>
</dbReference>
<comment type="catalytic activity">
    <reaction evidence="9">
        <text>2-deoxy-D-ribose + ATP = 2-deoxy-D-ribose 5-phosphate + ADP + H(+)</text>
        <dbReference type="Rhea" id="RHEA:30871"/>
        <dbReference type="ChEBI" id="CHEBI:15378"/>
        <dbReference type="ChEBI" id="CHEBI:30616"/>
        <dbReference type="ChEBI" id="CHEBI:62877"/>
        <dbReference type="ChEBI" id="CHEBI:90761"/>
        <dbReference type="ChEBI" id="CHEBI:456216"/>
        <dbReference type="EC" id="2.7.1.229"/>
    </reaction>
</comment>
<keyword evidence="6 9" id="KW-0460">Magnesium</keyword>
<dbReference type="PIRSF" id="PIRSF000535">
    <property type="entry name" value="1PFK/6PFK/LacC"/>
    <property type="match status" value="1"/>
</dbReference>
<dbReference type="InterPro" id="IPR002139">
    <property type="entry name" value="Ribo/fructo_kinase"/>
</dbReference>
<dbReference type="InterPro" id="IPR011877">
    <property type="entry name" value="Ribokinase"/>
</dbReference>
<dbReference type="InterPro" id="IPR011611">
    <property type="entry name" value="PfkB_dom"/>
</dbReference>
<feature type="binding site" evidence="9">
    <location>
        <position position="252"/>
    </location>
    <ligand>
        <name>substrate</name>
    </ligand>
</feature>
<keyword evidence="2 9" id="KW-0479">Metal-binding</keyword>